<keyword evidence="2" id="KW-1185">Reference proteome</keyword>
<dbReference type="AlphaFoldDB" id="A0AAE1J0U1"/>
<reference evidence="1" key="1">
    <citation type="submission" date="2023-10" db="EMBL/GenBank/DDBJ databases">
        <title>Chromosome-level genome of the transformable northern wattle, Acacia crassicarpa.</title>
        <authorList>
            <person name="Massaro I."/>
            <person name="Sinha N.R."/>
            <person name="Poethig S."/>
            <person name="Leichty A.R."/>
        </authorList>
    </citation>
    <scope>NUCLEOTIDE SEQUENCE</scope>
    <source>
        <strain evidence="1">Acra3RX</strain>
        <tissue evidence="1">Leaf</tissue>
    </source>
</reference>
<proteinExistence type="predicted"/>
<sequence>MGAVYSQERVAIVTEFLPRGSLFKTLHMSNNQSIRH</sequence>
<protein>
    <submittedName>
        <fullName evidence="1">Uncharacterized protein</fullName>
    </submittedName>
</protein>
<evidence type="ECO:0000313" key="1">
    <source>
        <dbReference type="EMBL" id="KAK4260536.1"/>
    </source>
</evidence>
<gene>
    <name evidence="1" type="ORF">QN277_003635</name>
</gene>
<dbReference type="EMBL" id="JAWXYG010000010">
    <property type="protein sequence ID" value="KAK4260536.1"/>
    <property type="molecule type" value="Genomic_DNA"/>
</dbReference>
<comment type="caution">
    <text evidence="1">The sequence shown here is derived from an EMBL/GenBank/DDBJ whole genome shotgun (WGS) entry which is preliminary data.</text>
</comment>
<name>A0AAE1J0U1_9FABA</name>
<evidence type="ECO:0000313" key="2">
    <source>
        <dbReference type="Proteomes" id="UP001293593"/>
    </source>
</evidence>
<accession>A0AAE1J0U1</accession>
<organism evidence="1 2">
    <name type="scientific">Acacia crassicarpa</name>
    <name type="common">northern wattle</name>
    <dbReference type="NCBI Taxonomy" id="499986"/>
    <lineage>
        <taxon>Eukaryota</taxon>
        <taxon>Viridiplantae</taxon>
        <taxon>Streptophyta</taxon>
        <taxon>Embryophyta</taxon>
        <taxon>Tracheophyta</taxon>
        <taxon>Spermatophyta</taxon>
        <taxon>Magnoliopsida</taxon>
        <taxon>eudicotyledons</taxon>
        <taxon>Gunneridae</taxon>
        <taxon>Pentapetalae</taxon>
        <taxon>rosids</taxon>
        <taxon>fabids</taxon>
        <taxon>Fabales</taxon>
        <taxon>Fabaceae</taxon>
        <taxon>Caesalpinioideae</taxon>
        <taxon>mimosoid clade</taxon>
        <taxon>Acacieae</taxon>
        <taxon>Acacia</taxon>
    </lineage>
</organism>
<dbReference type="Proteomes" id="UP001293593">
    <property type="component" value="Unassembled WGS sequence"/>
</dbReference>